<comment type="caution">
    <text evidence="1">The sequence shown here is derived from an EMBL/GenBank/DDBJ whole genome shotgun (WGS) entry which is preliminary data.</text>
</comment>
<proteinExistence type="predicted"/>
<name>A0A0L0CNG9_LUCCU</name>
<feature type="non-terminal residue" evidence="1">
    <location>
        <position position="73"/>
    </location>
</feature>
<dbReference type="AlphaFoldDB" id="A0A0L0CNG9"/>
<accession>A0A0L0CNG9</accession>
<protein>
    <submittedName>
        <fullName evidence="1">Uncharacterized protein</fullName>
    </submittedName>
</protein>
<dbReference type="Proteomes" id="UP000037069">
    <property type="component" value="Unassembled WGS sequence"/>
</dbReference>
<dbReference type="EMBL" id="JRES01000142">
    <property type="protein sequence ID" value="KNC33873.1"/>
    <property type="molecule type" value="Genomic_DNA"/>
</dbReference>
<gene>
    <name evidence="1" type="ORF">FF38_13676</name>
</gene>
<keyword evidence="2" id="KW-1185">Reference proteome</keyword>
<evidence type="ECO:0000313" key="2">
    <source>
        <dbReference type="Proteomes" id="UP000037069"/>
    </source>
</evidence>
<reference evidence="1 2" key="1">
    <citation type="journal article" date="2015" name="Nat. Commun.">
        <title>Lucilia cuprina genome unlocks parasitic fly biology to underpin future interventions.</title>
        <authorList>
            <person name="Anstead C.A."/>
            <person name="Korhonen P.K."/>
            <person name="Young N.D."/>
            <person name="Hall R.S."/>
            <person name="Jex A.R."/>
            <person name="Murali S.C."/>
            <person name="Hughes D.S."/>
            <person name="Lee S.F."/>
            <person name="Perry T."/>
            <person name="Stroehlein A.J."/>
            <person name="Ansell B.R."/>
            <person name="Breugelmans B."/>
            <person name="Hofmann A."/>
            <person name="Qu J."/>
            <person name="Dugan S."/>
            <person name="Lee S.L."/>
            <person name="Chao H."/>
            <person name="Dinh H."/>
            <person name="Han Y."/>
            <person name="Doddapaneni H.V."/>
            <person name="Worley K.C."/>
            <person name="Muzny D.M."/>
            <person name="Ioannidis P."/>
            <person name="Waterhouse R.M."/>
            <person name="Zdobnov E.M."/>
            <person name="James P.J."/>
            <person name="Bagnall N.H."/>
            <person name="Kotze A.C."/>
            <person name="Gibbs R.A."/>
            <person name="Richards S."/>
            <person name="Batterham P."/>
            <person name="Gasser R.B."/>
        </authorList>
    </citation>
    <scope>NUCLEOTIDE SEQUENCE [LARGE SCALE GENOMIC DNA]</scope>
    <source>
        <strain evidence="1 2">LS</strain>
        <tissue evidence="1">Full body</tissue>
    </source>
</reference>
<sequence length="73" mass="8677">MNVLFILVNAAKSFFKEKRLVYDQSLVEASYAEKAWNELHYLNCSHDNWIYAPKAYFRINRNRCGNSYIVPNK</sequence>
<evidence type="ECO:0000313" key="1">
    <source>
        <dbReference type="EMBL" id="KNC33873.1"/>
    </source>
</evidence>
<organism evidence="1 2">
    <name type="scientific">Lucilia cuprina</name>
    <name type="common">Green bottle fly</name>
    <name type="synonym">Australian sheep blowfly</name>
    <dbReference type="NCBI Taxonomy" id="7375"/>
    <lineage>
        <taxon>Eukaryota</taxon>
        <taxon>Metazoa</taxon>
        <taxon>Ecdysozoa</taxon>
        <taxon>Arthropoda</taxon>
        <taxon>Hexapoda</taxon>
        <taxon>Insecta</taxon>
        <taxon>Pterygota</taxon>
        <taxon>Neoptera</taxon>
        <taxon>Endopterygota</taxon>
        <taxon>Diptera</taxon>
        <taxon>Brachycera</taxon>
        <taxon>Muscomorpha</taxon>
        <taxon>Oestroidea</taxon>
        <taxon>Calliphoridae</taxon>
        <taxon>Luciliinae</taxon>
        <taxon>Lucilia</taxon>
    </lineage>
</organism>